<organism evidence="1 2">
    <name type="scientific">Atractosteus spatula</name>
    <name type="common">Alligator gar</name>
    <name type="synonym">Lepisosteus spatula</name>
    <dbReference type="NCBI Taxonomy" id="7917"/>
    <lineage>
        <taxon>Eukaryota</taxon>
        <taxon>Metazoa</taxon>
        <taxon>Chordata</taxon>
        <taxon>Craniata</taxon>
        <taxon>Vertebrata</taxon>
        <taxon>Euteleostomi</taxon>
        <taxon>Actinopterygii</taxon>
        <taxon>Neopterygii</taxon>
        <taxon>Holostei</taxon>
        <taxon>Semionotiformes</taxon>
        <taxon>Lepisosteidae</taxon>
        <taxon>Atractosteus</taxon>
    </lineage>
</organism>
<dbReference type="PANTHER" id="PTHR13308:SF5">
    <property type="entry name" value="NEDD4-BINDING PROTEIN 2-LIKE 1"/>
    <property type="match status" value="1"/>
</dbReference>
<dbReference type="InterPro" id="IPR027417">
    <property type="entry name" value="P-loop_NTPase"/>
</dbReference>
<comment type="caution">
    <text evidence="1">The sequence shown here is derived from an EMBL/GenBank/DDBJ whole genome shotgun (WGS) entry which is preliminary data.</text>
</comment>
<sequence length="305" mass="35965">MFLKLYILRGLPRTFKSQLAEQLKGEHGKVLSSDDYFKRNGKFDYSYQEQDKAHRENEKGAWEAMKRGISPVIIDNTNIRLWHMKSYVEMADELHYTIKILKTGECSIEELYRRPGGNIPMDVLQRMRDNFEEYNNVDDIRNAKEPWRDHIPKLYLMRGVPGSGRAALAGKIKKNFGGVIISTRTYFTGRDGVYRFRPDLLPKAHEWIIRRAEKAMKEGISPVIIDTTNVLLWHMKPYVQMALRYYYKVIFKEPEGNSEKDATKLYRRSGCRVPERVITNMVKQFKMVRSQWQVLNSKEPWKCQD</sequence>
<protein>
    <submittedName>
        <fullName evidence="1">N42L1 protein</fullName>
    </submittedName>
</protein>
<feature type="non-terminal residue" evidence="1">
    <location>
        <position position="1"/>
    </location>
</feature>
<dbReference type="Proteomes" id="UP000736164">
    <property type="component" value="Unassembled WGS sequence"/>
</dbReference>
<reference evidence="1" key="1">
    <citation type="journal article" date="2021" name="Cell">
        <title>Tracing the genetic footprints of vertebrate landing in non-teleost ray-finned fishes.</title>
        <authorList>
            <person name="Bi X."/>
            <person name="Wang K."/>
            <person name="Yang L."/>
            <person name="Pan H."/>
            <person name="Jiang H."/>
            <person name="Wei Q."/>
            <person name="Fang M."/>
            <person name="Yu H."/>
            <person name="Zhu C."/>
            <person name="Cai Y."/>
            <person name="He Y."/>
            <person name="Gan X."/>
            <person name="Zeng H."/>
            <person name="Yu D."/>
            <person name="Zhu Y."/>
            <person name="Jiang H."/>
            <person name="Qiu Q."/>
            <person name="Yang H."/>
            <person name="Zhang Y.E."/>
            <person name="Wang W."/>
            <person name="Zhu M."/>
            <person name="He S."/>
            <person name="Zhang G."/>
        </authorList>
    </citation>
    <scope>NUCLEOTIDE SEQUENCE</scope>
    <source>
        <strain evidence="1">Allg_001</strain>
    </source>
</reference>
<dbReference type="Pfam" id="PF13671">
    <property type="entry name" value="AAA_33"/>
    <property type="match status" value="2"/>
</dbReference>
<dbReference type="SUPFAM" id="SSF52540">
    <property type="entry name" value="P-loop containing nucleoside triphosphate hydrolases"/>
    <property type="match status" value="2"/>
</dbReference>
<dbReference type="AlphaFoldDB" id="A0A8J7NIV6"/>
<accession>A0A8J7NIV6</accession>
<feature type="non-terminal residue" evidence="1">
    <location>
        <position position="305"/>
    </location>
</feature>
<gene>
    <name evidence="1" type="primary">N4bp2l1_1</name>
    <name evidence="1" type="ORF">GTO95_0009475</name>
</gene>
<dbReference type="PANTHER" id="PTHR13308">
    <property type="entry name" value="NEDD4-BINDING PROTEIN 2-LIKE 1"/>
    <property type="match status" value="1"/>
</dbReference>
<name>A0A8J7NIV6_ATRSP</name>
<dbReference type="EMBL" id="JAAWVO010014249">
    <property type="protein sequence ID" value="MBN3314042.1"/>
    <property type="molecule type" value="Genomic_DNA"/>
</dbReference>
<evidence type="ECO:0000313" key="1">
    <source>
        <dbReference type="EMBL" id="MBN3314042.1"/>
    </source>
</evidence>
<evidence type="ECO:0000313" key="2">
    <source>
        <dbReference type="Proteomes" id="UP000736164"/>
    </source>
</evidence>
<proteinExistence type="predicted"/>
<dbReference type="Gene3D" id="3.40.50.300">
    <property type="entry name" value="P-loop containing nucleotide triphosphate hydrolases"/>
    <property type="match status" value="2"/>
</dbReference>
<keyword evidence="2" id="KW-1185">Reference proteome</keyword>
<dbReference type="InterPro" id="IPR026302">
    <property type="entry name" value="NEDD4-bd_p2"/>
</dbReference>